<dbReference type="InterPro" id="IPR052564">
    <property type="entry name" value="N-acetyltrans/Recomb-assoc"/>
</dbReference>
<dbReference type="Gene3D" id="3.40.630.30">
    <property type="match status" value="1"/>
</dbReference>
<dbReference type="Proteomes" id="UP000234414">
    <property type="component" value="Chromosome"/>
</dbReference>
<dbReference type="SUPFAM" id="SSF55729">
    <property type="entry name" value="Acyl-CoA N-acyltransferases (Nat)"/>
    <property type="match status" value="1"/>
</dbReference>
<gene>
    <name evidence="2" type="ORF">SmaCSM2_12530</name>
</gene>
<sequence length="159" mass="16521">MPKIRPAHVDDLPAISAVCLAAFNEAVAPSLGAAGIATFGSVAAADAFAARLQGDNHILVAEQDARVVGVVELKEGRHLAMLFVDPACQGQGIGHALFEAVLPQVREPMLTVRASLNAVPTYLRYGFVLDGEVGEFNGLVYQQMVRAAPPSAGAAPGPH</sequence>
<accession>A0AAD0FMP4</accession>
<dbReference type="CDD" id="cd04301">
    <property type="entry name" value="NAT_SF"/>
    <property type="match status" value="1"/>
</dbReference>
<evidence type="ECO:0000313" key="3">
    <source>
        <dbReference type="Proteomes" id="UP000234414"/>
    </source>
</evidence>
<dbReference type="InterPro" id="IPR000182">
    <property type="entry name" value="GNAT_dom"/>
</dbReference>
<dbReference type="Pfam" id="PF13673">
    <property type="entry name" value="Acetyltransf_10"/>
    <property type="match status" value="1"/>
</dbReference>
<dbReference type="GO" id="GO:0016747">
    <property type="term" value="F:acyltransferase activity, transferring groups other than amino-acyl groups"/>
    <property type="evidence" value="ECO:0007669"/>
    <property type="project" value="InterPro"/>
</dbReference>
<dbReference type="PANTHER" id="PTHR43451:SF1">
    <property type="entry name" value="ACETYLTRANSFERASE"/>
    <property type="match status" value="1"/>
</dbReference>
<name>A0AAD0FMP4_STEMA</name>
<reference evidence="2 3" key="1">
    <citation type="submission" date="2017-12" db="EMBL/GenBank/DDBJ databases">
        <title>Complete Genome Sequence of Stenotrophomonas maltophilia CSM2.</title>
        <authorList>
            <person name="Castro-Jaimes S."/>
            <person name="Lopez-Leal G."/>
            <person name="Barberena Jonas C."/>
            <person name="Bustos P."/>
            <person name="Perez-Oseguera A."/>
            <person name="Cevallos M.A."/>
        </authorList>
    </citation>
    <scope>NUCLEOTIDE SEQUENCE [LARGE SCALE GENOMIC DNA]</scope>
    <source>
        <strain evidence="2 3">CSM2</strain>
    </source>
</reference>
<dbReference type="EMBL" id="CP025298">
    <property type="protein sequence ID" value="AUI07959.1"/>
    <property type="molecule type" value="Genomic_DNA"/>
</dbReference>
<dbReference type="RefSeq" id="WP_101765623.1">
    <property type="nucleotide sequence ID" value="NZ_CP025298.1"/>
</dbReference>
<dbReference type="InterPro" id="IPR016181">
    <property type="entry name" value="Acyl_CoA_acyltransferase"/>
</dbReference>
<dbReference type="PANTHER" id="PTHR43451">
    <property type="entry name" value="ACETYLTRANSFERASE (GNAT) FAMILY PROTEIN"/>
    <property type="match status" value="1"/>
</dbReference>
<evidence type="ECO:0000313" key="2">
    <source>
        <dbReference type="EMBL" id="AUI07959.1"/>
    </source>
</evidence>
<feature type="domain" description="N-acetyltransferase" evidence="1">
    <location>
        <begin position="2"/>
        <end position="146"/>
    </location>
</feature>
<evidence type="ECO:0000259" key="1">
    <source>
        <dbReference type="PROSITE" id="PS51186"/>
    </source>
</evidence>
<organism evidence="2 3">
    <name type="scientific">Stenotrophomonas maltophilia</name>
    <name type="common">Pseudomonas maltophilia</name>
    <name type="synonym">Xanthomonas maltophilia</name>
    <dbReference type="NCBI Taxonomy" id="40324"/>
    <lineage>
        <taxon>Bacteria</taxon>
        <taxon>Pseudomonadati</taxon>
        <taxon>Pseudomonadota</taxon>
        <taxon>Gammaproteobacteria</taxon>
        <taxon>Lysobacterales</taxon>
        <taxon>Lysobacteraceae</taxon>
        <taxon>Stenotrophomonas</taxon>
        <taxon>Stenotrophomonas maltophilia group</taxon>
    </lineage>
</organism>
<proteinExistence type="predicted"/>
<dbReference type="AlphaFoldDB" id="A0AAD0FMP4"/>
<dbReference type="PROSITE" id="PS51186">
    <property type="entry name" value="GNAT"/>
    <property type="match status" value="1"/>
</dbReference>
<protein>
    <submittedName>
        <fullName evidence="2">GNAT family N-acetyltransferase</fullName>
    </submittedName>
</protein>